<sequence length="104" mass="11047">MFSNPSPSRHRQHNATPTHALTCKSQGEGEAGLAFSGAGAHSTHTRLVGRLTQKDCIQVRKTAPPAAEVFSPLIASLRVCTINGLNQLPEDSLQALLSLLTQCS</sequence>
<gene>
    <name evidence="1" type="ORF">GOP47_0006440</name>
</gene>
<evidence type="ECO:0000313" key="1">
    <source>
        <dbReference type="EMBL" id="KAI5078769.1"/>
    </source>
</evidence>
<proteinExistence type="predicted"/>
<reference evidence="1" key="1">
    <citation type="submission" date="2021-01" db="EMBL/GenBank/DDBJ databases">
        <title>Adiantum capillus-veneris genome.</title>
        <authorList>
            <person name="Fang Y."/>
            <person name="Liao Q."/>
        </authorList>
    </citation>
    <scope>NUCLEOTIDE SEQUENCE</scope>
    <source>
        <strain evidence="1">H3</strain>
        <tissue evidence="1">Leaf</tissue>
    </source>
</reference>
<organism evidence="1 2">
    <name type="scientific">Adiantum capillus-veneris</name>
    <name type="common">Maidenhair fern</name>
    <dbReference type="NCBI Taxonomy" id="13818"/>
    <lineage>
        <taxon>Eukaryota</taxon>
        <taxon>Viridiplantae</taxon>
        <taxon>Streptophyta</taxon>
        <taxon>Embryophyta</taxon>
        <taxon>Tracheophyta</taxon>
        <taxon>Polypodiopsida</taxon>
        <taxon>Polypodiidae</taxon>
        <taxon>Polypodiales</taxon>
        <taxon>Pteridineae</taxon>
        <taxon>Pteridaceae</taxon>
        <taxon>Vittarioideae</taxon>
        <taxon>Adiantum</taxon>
    </lineage>
</organism>
<evidence type="ECO:0000313" key="2">
    <source>
        <dbReference type="Proteomes" id="UP000886520"/>
    </source>
</evidence>
<dbReference type="EMBL" id="JABFUD020000006">
    <property type="protein sequence ID" value="KAI5078769.1"/>
    <property type="molecule type" value="Genomic_DNA"/>
</dbReference>
<dbReference type="AlphaFoldDB" id="A0A9D4V3A1"/>
<name>A0A9D4V3A1_ADICA</name>
<accession>A0A9D4V3A1</accession>
<keyword evidence="2" id="KW-1185">Reference proteome</keyword>
<protein>
    <submittedName>
        <fullName evidence="1">Uncharacterized protein</fullName>
    </submittedName>
</protein>
<comment type="caution">
    <text evidence="1">The sequence shown here is derived from an EMBL/GenBank/DDBJ whole genome shotgun (WGS) entry which is preliminary data.</text>
</comment>
<dbReference type="Proteomes" id="UP000886520">
    <property type="component" value="Chromosome 6"/>
</dbReference>